<dbReference type="EMBL" id="QJKB01000007">
    <property type="protein sequence ID" value="PXX41494.1"/>
    <property type="molecule type" value="Genomic_DNA"/>
</dbReference>
<keyword evidence="4" id="KW-1185">Reference proteome</keyword>
<evidence type="ECO:0000256" key="1">
    <source>
        <dbReference type="SAM" id="SignalP"/>
    </source>
</evidence>
<dbReference type="AlphaFoldDB" id="A0A318J268"/>
<dbReference type="PROSITE" id="PS51257">
    <property type="entry name" value="PROKAR_LIPOPROTEIN"/>
    <property type="match status" value="1"/>
</dbReference>
<dbReference type="OrthoDB" id="8781471at2"/>
<evidence type="ECO:0000259" key="2">
    <source>
        <dbReference type="Pfam" id="PF20594"/>
    </source>
</evidence>
<dbReference type="Pfam" id="PF20594">
    <property type="entry name" value="DUF6794"/>
    <property type="match status" value="1"/>
</dbReference>
<protein>
    <recommendedName>
        <fullName evidence="2">DUF6794 domain-containing protein</fullName>
    </recommendedName>
</protein>
<feature type="chain" id="PRO_5016460957" description="DUF6794 domain-containing protein" evidence="1">
    <location>
        <begin position="26"/>
        <end position="156"/>
    </location>
</feature>
<name>A0A318J268_9BURK</name>
<organism evidence="3 4">
    <name type="scientific">Undibacterium pigrum</name>
    <dbReference type="NCBI Taxonomy" id="401470"/>
    <lineage>
        <taxon>Bacteria</taxon>
        <taxon>Pseudomonadati</taxon>
        <taxon>Pseudomonadota</taxon>
        <taxon>Betaproteobacteria</taxon>
        <taxon>Burkholderiales</taxon>
        <taxon>Oxalobacteraceae</taxon>
        <taxon>Undibacterium</taxon>
    </lineage>
</organism>
<feature type="signal peptide" evidence="1">
    <location>
        <begin position="1"/>
        <end position="25"/>
    </location>
</feature>
<reference evidence="3 4" key="1">
    <citation type="submission" date="2018-05" db="EMBL/GenBank/DDBJ databases">
        <title>Genomic Encyclopedia of Type Strains, Phase IV (KMG-IV): sequencing the most valuable type-strain genomes for metagenomic binning, comparative biology and taxonomic classification.</title>
        <authorList>
            <person name="Goeker M."/>
        </authorList>
    </citation>
    <scope>NUCLEOTIDE SEQUENCE [LARGE SCALE GENOMIC DNA]</scope>
    <source>
        <strain evidence="3 4">DSM 19792</strain>
    </source>
</reference>
<keyword evidence="1" id="KW-0732">Signal</keyword>
<dbReference type="RefSeq" id="WP_110256726.1">
    <property type="nucleotide sequence ID" value="NZ_QJKB01000007.1"/>
</dbReference>
<sequence>MNRIISGICFSFIFIITACANTAWALDSSTPVASATVGANNASEASATCATPGKNGYDKDCKRYPDADKWPTSCEQAATEILARFDEASRKRVRDSRYEDLIQFHMGWGMGIRNSTGLWRGNVALIDSCSALDKDSERHPDTISHIIIQQIWKKLH</sequence>
<evidence type="ECO:0000313" key="4">
    <source>
        <dbReference type="Proteomes" id="UP000247792"/>
    </source>
</evidence>
<feature type="domain" description="DUF6794" evidence="2">
    <location>
        <begin position="71"/>
        <end position="155"/>
    </location>
</feature>
<dbReference type="Proteomes" id="UP000247792">
    <property type="component" value="Unassembled WGS sequence"/>
</dbReference>
<comment type="caution">
    <text evidence="3">The sequence shown here is derived from an EMBL/GenBank/DDBJ whole genome shotgun (WGS) entry which is preliminary data.</text>
</comment>
<gene>
    <name evidence="3" type="ORF">DFR42_107145</name>
</gene>
<dbReference type="InterPro" id="IPR046744">
    <property type="entry name" value="DUF6794"/>
</dbReference>
<evidence type="ECO:0000313" key="3">
    <source>
        <dbReference type="EMBL" id="PXX41494.1"/>
    </source>
</evidence>
<proteinExistence type="predicted"/>
<accession>A0A318J268</accession>